<gene>
    <name evidence="2" type="ORF">SIL79_02560</name>
</gene>
<feature type="chain" id="PRO_5046315492" description="SH3 domain-containing protein" evidence="1">
    <location>
        <begin position="32"/>
        <end position="211"/>
    </location>
</feature>
<keyword evidence="1" id="KW-0732">Signal</keyword>
<dbReference type="RefSeq" id="WP_143078420.1">
    <property type="nucleotide sequence ID" value="NZ_JAVMLF010000030.1"/>
</dbReference>
<dbReference type="GeneID" id="88622354"/>
<evidence type="ECO:0000256" key="1">
    <source>
        <dbReference type="SAM" id="SignalP"/>
    </source>
</evidence>
<organism evidence="2 3">
    <name type="scientific">Shewanella indica</name>
    <dbReference type="NCBI Taxonomy" id="768528"/>
    <lineage>
        <taxon>Bacteria</taxon>
        <taxon>Pseudomonadati</taxon>
        <taxon>Pseudomonadota</taxon>
        <taxon>Gammaproteobacteria</taxon>
        <taxon>Alteromonadales</taxon>
        <taxon>Shewanellaceae</taxon>
        <taxon>Shewanella</taxon>
    </lineage>
</organism>
<keyword evidence="3" id="KW-1185">Reference proteome</keyword>
<feature type="signal peptide" evidence="1">
    <location>
        <begin position="1"/>
        <end position="31"/>
    </location>
</feature>
<dbReference type="Proteomes" id="UP001272773">
    <property type="component" value="Unassembled WGS sequence"/>
</dbReference>
<accession>A0ABU4Q7E3</accession>
<proteinExistence type="predicted"/>
<protein>
    <recommendedName>
        <fullName evidence="4">SH3 domain-containing protein</fullName>
    </recommendedName>
</protein>
<sequence length="211" mass="24193">MLASYYLPRRRLSYHLGYLFLVSMFATPVLAQDDQTNSLPIPEGYQAVYQRSVIQDDVPMTLTRYERQDGQNTGLQGEHFSTLYSKDGTLMGFMNITSSVVAHPLPSEKESERVAREFLASQAPDLLTNMRITSIATYTKPLRLTATNETVDVSGVRVKAYNNSSSNWFWVVVGNGNQILSYERDVGWSYIRFQRSSEYWLDDQWLLNQGY</sequence>
<evidence type="ECO:0000313" key="3">
    <source>
        <dbReference type="Proteomes" id="UP001272773"/>
    </source>
</evidence>
<dbReference type="EMBL" id="JAWXXR010000001">
    <property type="protein sequence ID" value="MDX6015255.1"/>
    <property type="molecule type" value="Genomic_DNA"/>
</dbReference>
<evidence type="ECO:0008006" key="4">
    <source>
        <dbReference type="Google" id="ProtNLM"/>
    </source>
</evidence>
<name>A0ABU4Q7E3_9GAMM</name>
<evidence type="ECO:0000313" key="2">
    <source>
        <dbReference type="EMBL" id="MDX6015255.1"/>
    </source>
</evidence>
<reference evidence="2 3" key="1">
    <citation type="submission" date="2023-11" db="EMBL/GenBank/DDBJ databases">
        <title>MicrobeMod: A computational toolkit for identifying prokaryotic methylation and restriction-modification with nanopore sequencing.</title>
        <authorList>
            <person name="Crits-Christoph A."/>
            <person name="Kang S.C."/>
            <person name="Lee H."/>
            <person name="Ostrov N."/>
        </authorList>
    </citation>
    <scope>NUCLEOTIDE SEQUENCE [LARGE SCALE GENOMIC DNA]</scope>
    <source>
        <strain evidence="2 3">ATCC BAA-2732</strain>
    </source>
</reference>
<comment type="caution">
    <text evidence="2">The sequence shown here is derived from an EMBL/GenBank/DDBJ whole genome shotgun (WGS) entry which is preliminary data.</text>
</comment>